<evidence type="ECO:0000313" key="1">
    <source>
        <dbReference type="EMBL" id="KAG1810380.1"/>
    </source>
</evidence>
<keyword evidence="2" id="KW-1185">Reference proteome</keyword>
<sequence>MSIPTSELVIFDTTEAIRKDRSILKPAFELVSKSRCAPAYVGIQIENPAKGYVFMNWDSLAHHQAMLASPSYPNLLEALKPGYGGWSKMYHVIFNAQPVAVKQPVTEVLLLTLKNPSNRTEVFDILTKFSDSTKKMAVFGPTLEDKNVIILVAGWRSVEVCVEIIAILDILMPSTSRLIGRRSLSLRRKLRLNGCTLLPTRTIYSTPASPLSRESRVCLLRILKSNSKHVILYSKFLESIPRPYKP</sequence>
<evidence type="ECO:0008006" key="3">
    <source>
        <dbReference type="Google" id="ProtNLM"/>
    </source>
</evidence>
<feature type="non-terminal residue" evidence="1">
    <location>
        <position position="1"/>
    </location>
</feature>
<dbReference type="AlphaFoldDB" id="A0A9P7JA33"/>
<accession>A0A9P7JA33</accession>
<dbReference type="Gene3D" id="3.30.70.100">
    <property type="match status" value="1"/>
</dbReference>
<dbReference type="RefSeq" id="XP_041168045.1">
    <property type="nucleotide sequence ID" value="XM_041299297.1"/>
</dbReference>
<comment type="caution">
    <text evidence="1">The sequence shown here is derived from an EMBL/GenBank/DDBJ whole genome shotgun (WGS) entry which is preliminary data.</text>
</comment>
<gene>
    <name evidence="1" type="ORF">HD556DRAFT_1281522</name>
</gene>
<dbReference type="EMBL" id="JABBWE010000001">
    <property type="protein sequence ID" value="KAG1810380.1"/>
    <property type="molecule type" value="Genomic_DNA"/>
</dbReference>
<name>A0A9P7JA33_9AGAM</name>
<protein>
    <recommendedName>
        <fullName evidence="3">ABM domain-containing protein</fullName>
    </recommendedName>
</protein>
<dbReference type="Proteomes" id="UP000719766">
    <property type="component" value="Unassembled WGS sequence"/>
</dbReference>
<proteinExistence type="predicted"/>
<reference evidence="1" key="1">
    <citation type="journal article" date="2020" name="New Phytol.">
        <title>Comparative genomics reveals dynamic genome evolution in host specialist ectomycorrhizal fungi.</title>
        <authorList>
            <person name="Lofgren L.A."/>
            <person name="Nguyen N.H."/>
            <person name="Vilgalys R."/>
            <person name="Ruytinx J."/>
            <person name="Liao H.L."/>
            <person name="Branco S."/>
            <person name="Kuo A."/>
            <person name="LaButti K."/>
            <person name="Lipzen A."/>
            <person name="Andreopoulos W."/>
            <person name="Pangilinan J."/>
            <person name="Riley R."/>
            <person name="Hundley H."/>
            <person name="Na H."/>
            <person name="Barry K."/>
            <person name="Grigoriev I.V."/>
            <person name="Stajich J.E."/>
            <person name="Kennedy P.G."/>
        </authorList>
    </citation>
    <scope>NUCLEOTIDE SEQUENCE</scope>
    <source>
        <strain evidence="1">S12</strain>
    </source>
</reference>
<organism evidence="1 2">
    <name type="scientific">Suillus plorans</name>
    <dbReference type="NCBI Taxonomy" id="116603"/>
    <lineage>
        <taxon>Eukaryota</taxon>
        <taxon>Fungi</taxon>
        <taxon>Dikarya</taxon>
        <taxon>Basidiomycota</taxon>
        <taxon>Agaricomycotina</taxon>
        <taxon>Agaricomycetes</taxon>
        <taxon>Agaricomycetidae</taxon>
        <taxon>Boletales</taxon>
        <taxon>Suillineae</taxon>
        <taxon>Suillaceae</taxon>
        <taxon>Suillus</taxon>
    </lineage>
</organism>
<evidence type="ECO:0000313" key="2">
    <source>
        <dbReference type="Proteomes" id="UP000719766"/>
    </source>
</evidence>
<dbReference type="GeneID" id="64593061"/>
<dbReference type="OrthoDB" id="3830579at2759"/>